<protein>
    <recommendedName>
        <fullName evidence="2">Inner membrane protein YgaP-like transmembrane domain-containing protein</fullName>
    </recommendedName>
</protein>
<dbReference type="STRING" id="926566.Terro_4013"/>
<feature type="transmembrane region" description="Helical" evidence="1">
    <location>
        <begin position="38"/>
        <end position="55"/>
    </location>
</feature>
<sequence>MQAEPVARNVGRIDMLLRFALAAVLFSANAVLGEGQRWIAVAGFLPMMTALFRFCPLYDLLGVQTCGAELRK</sequence>
<dbReference type="Proteomes" id="UP000006056">
    <property type="component" value="Chromosome"/>
</dbReference>
<dbReference type="KEGG" id="trs:Terro_4013"/>
<keyword evidence="4" id="KW-1185">Reference proteome</keyword>
<dbReference type="InterPro" id="IPR021309">
    <property type="entry name" value="YgaP-like_TM"/>
</dbReference>
<gene>
    <name evidence="3" type="ordered locus">Terro_4013</name>
</gene>
<accession>I3ZLV3</accession>
<dbReference type="RefSeq" id="WP_014787481.1">
    <property type="nucleotide sequence ID" value="NC_018014.1"/>
</dbReference>
<feature type="domain" description="Inner membrane protein YgaP-like transmembrane" evidence="2">
    <location>
        <begin position="8"/>
        <end position="68"/>
    </location>
</feature>
<evidence type="ECO:0000259" key="2">
    <source>
        <dbReference type="Pfam" id="PF11127"/>
    </source>
</evidence>
<keyword evidence="1" id="KW-0472">Membrane</keyword>
<name>I3ZLV3_TERRK</name>
<dbReference type="EMBL" id="CP003379">
    <property type="protein sequence ID" value="AFL90221.1"/>
    <property type="molecule type" value="Genomic_DNA"/>
</dbReference>
<evidence type="ECO:0000256" key="1">
    <source>
        <dbReference type="SAM" id="Phobius"/>
    </source>
</evidence>
<reference evidence="3 4" key="1">
    <citation type="submission" date="2012-06" db="EMBL/GenBank/DDBJ databases">
        <title>Complete genome of Terriglobus roseus DSM 18391.</title>
        <authorList>
            <consortium name="US DOE Joint Genome Institute (JGI-PGF)"/>
            <person name="Lucas S."/>
            <person name="Copeland A."/>
            <person name="Lapidus A."/>
            <person name="Glavina del Rio T."/>
            <person name="Dalin E."/>
            <person name="Tice H."/>
            <person name="Bruce D."/>
            <person name="Goodwin L."/>
            <person name="Pitluck S."/>
            <person name="Peters L."/>
            <person name="Mikhailova N."/>
            <person name="Munk A.C.C."/>
            <person name="Kyrpides N."/>
            <person name="Mavromatis K."/>
            <person name="Ivanova N."/>
            <person name="Brettin T."/>
            <person name="Detter J.C."/>
            <person name="Han C."/>
            <person name="Larimer F."/>
            <person name="Land M."/>
            <person name="Hauser L."/>
            <person name="Markowitz V."/>
            <person name="Cheng J.-F."/>
            <person name="Hugenholtz P."/>
            <person name="Woyke T."/>
            <person name="Wu D."/>
            <person name="Brambilla E."/>
            <person name="Klenk H.-P."/>
            <person name="Eisen J.A."/>
        </authorList>
    </citation>
    <scope>NUCLEOTIDE SEQUENCE [LARGE SCALE GENOMIC DNA]</scope>
    <source>
        <strain evidence="4">DSM 18391 / NRRL B-41598 / KBS 63</strain>
    </source>
</reference>
<feature type="transmembrane region" description="Helical" evidence="1">
    <location>
        <begin position="15"/>
        <end position="32"/>
    </location>
</feature>
<evidence type="ECO:0000313" key="3">
    <source>
        <dbReference type="EMBL" id="AFL90221.1"/>
    </source>
</evidence>
<keyword evidence="1" id="KW-1133">Transmembrane helix</keyword>
<proteinExistence type="predicted"/>
<dbReference type="OrthoDB" id="9804804at2"/>
<keyword evidence="1" id="KW-0812">Transmembrane</keyword>
<organism evidence="3 4">
    <name type="scientific">Terriglobus roseus (strain DSM 18391 / NRRL B-41598 / KBS 63)</name>
    <dbReference type="NCBI Taxonomy" id="926566"/>
    <lineage>
        <taxon>Bacteria</taxon>
        <taxon>Pseudomonadati</taxon>
        <taxon>Acidobacteriota</taxon>
        <taxon>Terriglobia</taxon>
        <taxon>Terriglobales</taxon>
        <taxon>Acidobacteriaceae</taxon>
        <taxon>Terriglobus</taxon>
    </lineage>
</organism>
<dbReference type="eggNOG" id="ENOG5033A4Z">
    <property type="taxonomic scope" value="Bacteria"/>
</dbReference>
<dbReference type="AlphaFoldDB" id="I3ZLV3"/>
<dbReference type="Pfam" id="PF11127">
    <property type="entry name" value="YgaP-like_TM"/>
    <property type="match status" value="1"/>
</dbReference>
<dbReference type="HOGENOM" id="CLU_176022_4_2_0"/>
<evidence type="ECO:0000313" key="4">
    <source>
        <dbReference type="Proteomes" id="UP000006056"/>
    </source>
</evidence>